<dbReference type="GO" id="GO:0005524">
    <property type="term" value="F:ATP binding"/>
    <property type="evidence" value="ECO:0007669"/>
    <property type="project" value="UniProtKB-KW"/>
</dbReference>
<keyword evidence="3" id="KW-0547">Nucleotide-binding</keyword>
<evidence type="ECO:0000259" key="5">
    <source>
        <dbReference type="PROSITE" id="PS50893"/>
    </source>
</evidence>
<name>A0AAU7CDF2_9BACT</name>
<evidence type="ECO:0000313" key="6">
    <source>
        <dbReference type="EMBL" id="XBH03473.1"/>
    </source>
</evidence>
<dbReference type="CDD" id="cd03220">
    <property type="entry name" value="ABC_KpsT_Wzt"/>
    <property type="match status" value="1"/>
</dbReference>
<dbReference type="SUPFAM" id="SSF52540">
    <property type="entry name" value="P-loop containing nucleoside triphosphate hydrolases"/>
    <property type="match status" value="1"/>
</dbReference>
<dbReference type="Gene3D" id="2.70.50.60">
    <property type="entry name" value="abc- transporter (atp binding component) like domain"/>
    <property type="match status" value="1"/>
</dbReference>
<dbReference type="PANTHER" id="PTHR46743:SF2">
    <property type="entry name" value="TEICHOIC ACIDS EXPORT ATP-BINDING PROTEIN TAGH"/>
    <property type="match status" value="1"/>
</dbReference>
<dbReference type="InterPro" id="IPR003593">
    <property type="entry name" value="AAA+_ATPase"/>
</dbReference>
<organism evidence="6">
    <name type="scientific">Singulisphaera sp. Ch08</name>
    <dbReference type="NCBI Taxonomy" id="3120278"/>
    <lineage>
        <taxon>Bacteria</taxon>
        <taxon>Pseudomonadati</taxon>
        <taxon>Planctomycetota</taxon>
        <taxon>Planctomycetia</taxon>
        <taxon>Isosphaerales</taxon>
        <taxon>Isosphaeraceae</taxon>
        <taxon>Singulisphaera</taxon>
    </lineage>
</organism>
<dbReference type="InterPro" id="IPR027417">
    <property type="entry name" value="P-loop_NTPase"/>
</dbReference>
<dbReference type="Pfam" id="PF00005">
    <property type="entry name" value="ABC_tran"/>
    <property type="match status" value="1"/>
</dbReference>
<keyword evidence="4 6" id="KW-0067">ATP-binding</keyword>
<dbReference type="Gene3D" id="3.40.50.300">
    <property type="entry name" value="P-loop containing nucleotide triphosphate hydrolases"/>
    <property type="match status" value="1"/>
</dbReference>
<dbReference type="GO" id="GO:0016887">
    <property type="term" value="F:ATP hydrolysis activity"/>
    <property type="evidence" value="ECO:0007669"/>
    <property type="project" value="InterPro"/>
</dbReference>
<evidence type="ECO:0000256" key="1">
    <source>
        <dbReference type="ARBA" id="ARBA00005417"/>
    </source>
</evidence>
<gene>
    <name evidence="6" type="ORF">V5E97_34985</name>
</gene>
<dbReference type="InterPro" id="IPR015860">
    <property type="entry name" value="ABC_transpr_TagH-like"/>
</dbReference>
<evidence type="ECO:0000256" key="3">
    <source>
        <dbReference type="ARBA" id="ARBA00022741"/>
    </source>
</evidence>
<dbReference type="InterPro" id="IPR029439">
    <property type="entry name" value="Wzt_C"/>
</dbReference>
<dbReference type="CDD" id="cd10147">
    <property type="entry name" value="Wzt_C-like"/>
    <property type="match status" value="1"/>
</dbReference>
<dbReference type="GO" id="GO:0016020">
    <property type="term" value="C:membrane"/>
    <property type="evidence" value="ECO:0007669"/>
    <property type="project" value="InterPro"/>
</dbReference>
<protein>
    <submittedName>
        <fullName evidence="6">ABC transporter ATP-binding protein</fullName>
    </submittedName>
</protein>
<dbReference type="SMART" id="SM00382">
    <property type="entry name" value="AAA"/>
    <property type="match status" value="1"/>
</dbReference>
<dbReference type="InterPro" id="IPR003439">
    <property type="entry name" value="ABC_transporter-like_ATP-bd"/>
</dbReference>
<reference evidence="6" key="1">
    <citation type="submission" date="2024-05" db="EMBL/GenBank/DDBJ databases">
        <title>Planctomycetes of the genus Singulisphaera possess chitinolytic capabilities.</title>
        <authorList>
            <person name="Ivanova A."/>
        </authorList>
    </citation>
    <scope>NUCLEOTIDE SEQUENCE</scope>
    <source>
        <strain evidence="6">Ch08T</strain>
    </source>
</reference>
<sequence>MNTAISVDNLSKQYRLGSRQRGSYGSLRESLSEAVAAPLRRLSRRIRKNGSGASDPLEDELWALKDVSFEIRPGEALGIVGRNGAGKSTLLKILSRITAPTDGHVRIAGRLGCLLEVGTGFHQELTGRENIFLNGAIIGMGRREIAQKFDAIVAFAEIDRFIDTPVKRYSSGMYVRLAFAVAAHMEPDILLVDEVLSVGDLAFQRKCMDFSKRLLEQNCTLLFVSHNMFAIKAMCERAIYLSEGRLSLDGTPEEVIRRYDQEGQLDTASWATGLVGSDPSKWSIHIKGCEILGEDGEPRAVFEYGESMRIRLRYEAQNFLHSPIFSIGIVRSDNVSCCNYNTSMDQFATGTISGSGLIELQIPAMKLVADVYTIQILVWDSKFQHLYCAQVGKNFHVSHPVLSTEFGVYHEPAQWSWAE</sequence>
<dbReference type="PROSITE" id="PS50893">
    <property type="entry name" value="ABC_TRANSPORTER_2"/>
    <property type="match status" value="1"/>
</dbReference>
<dbReference type="PANTHER" id="PTHR46743">
    <property type="entry name" value="TEICHOIC ACIDS EXPORT ATP-BINDING PROTEIN TAGH"/>
    <property type="match status" value="1"/>
</dbReference>
<dbReference type="RefSeq" id="WP_406696207.1">
    <property type="nucleotide sequence ID" value="NZ_CP155447.1"/>
</dbReference>
<keyword evidence="2" id="KW-0813">Transport</keyword>
<proteinExistence type="inferred from homology"/>
<evidence type="ECO:0000256" key="2">
    <source>
        <dbReference type="ARBA" id="ARBA00022448"/>
    </source>
</evidence>
<dbReference type="GO" id="GO:0140359">
    <property type="term" value="F:ABC-type transporter activity"/>
    <property type="evidence" value="ECO:0007669"/>
    <property type="project" value="InterPro"/>
</dbReference>
<evidence type="ECO:0000256" key="4">
    <source>
        <dbReference type="ARBA" id="ARBA00022840"/>
    </source>
</evidence>
<accession>A0AAU7CDF2</accession>
<comment type="similarity">
    <text evidence="1">Belongs to the ABC transporter superfamily.</text>
</comment>
<dbReference type="Pfam" id="PF14524">
    <property type="entry name" value="Wzt_C"/>
    <property type="match status" value="1"/>
</dbReference>
<dbReference type="AlphaFoldDB" id="A0AAU7CDF2"/>
<feature type="domain" description="ABC transporter" evidence="5">
    <location>
        <begin position="46"/>
        <end position="268"/>
    </location>
</feature>
<dbReference type="EMBL" id="CP155447">
    <property type="protein sequence ID" value="XBH03473.1"/>
    <property type="molecule type" value="Genomic_DNA"/>
</dbReference>
<dbReference type="InterPro" id="IPR050683">
    <property type="entry name" value="Bact_Polysacc_Export_ATP-bd"/>
</dbReference>